<name>A0A4Q7USX1_PSEST</name>
<keyword evidence="2" id="KW-1185">Reference proteome</keyword>
<comment type="caution">
    <text evidence="1">The sequence shown here is derived from an EMBL/GenBank/DDBJ whole genome shotgun (WGS) entry which is preliminary data.</text>
</comment>
<organism evidence="1 2">
    <name type="scientific">Pseudonocardia sediminis</name>
    <dbReference type="NCBI Taxonomy" id="1397368"/>
    <lineage>
        <taxon>Bacteria</taxon>
        <taxon>Bacillati</taxon>
        <taxon>Actinomycetota</taxon>
        <taxon>Actinomycetes</taxon>
        <taxon>Pseudonocardiales</taxon>
        <taxon>Pseudonocardiaceae</taxon>
        <taxon>Pseudonocardia</taxon>
    </lineage>
</organism>
<sequence length="70" mass="6851">MTTLAVIGAGRGLGAAVARRFGREGFDVALISRNEARAQALAVTPSSVVDAGDGWVAADGGVAAVVVVGV</sequence>
<dbReference type="InterPro" id="IPR036291">
    <property type="entry name" value="NAD(P)-bd_dom_sf"/>
</dbReference>
<evidence type="ECO:0000313" key="1">
    <source>
        <dbReference type="EMBL" id="RZT84977.1"/>
    </source>
</evidence>
<proteinExistence type="predicted"/>
<dbReference type="Proteomes" id="UP000291591">
    <property type="component" value="Unassembled WGS sequence"/>
</dbReference>
<evidence type="ECO:0000313" key="2">
    <source>
        <dbReference type="Proteomes" id="UP000291591"/>
    </source>
</evidence>
<gene>
    <name evidence="1" type="ORF">EV383_1839</name>
</gene>
<dbReference type="Pfam" id="PF00106">
    <property type="entry name" value="adh_short"/>
    <property type="match status" value="1"/>
</dbReference>
<reference evidence="1 2" key="1">
    <citation type="submission" date="2019-02" db="EMBL/GenBank/DDBJ databases">
        <title>Sequencing the genomes of 1000 actinobacteria strains.</title>
        <authorList>
            <person name="Klenk H.-P."/>
        </authorList>
    </citation>
    <scope>NUCLEOTIDE SEQUENCE [LARGE SCALE GENOMIC DNA]</scope>
    <source>
        <strain evidence="1 2">DSM 45779</strain>
    </source>
</reference>
<dbReference type="RefSeq" id="WP_207223471.1">
    <property type="nucleotide sequence ID" value="NZ_SHKL01000001.1"/>
</dbReference>
<accession>A0A4Q7USX1</accession>
<protein>
    <submittedName>
        <fullName evidence="1">Short subunit dehydrogenase</fullName>
    </submittedName>
</protein>
<dbReference type="Gene3D" id="3.40.50.720">
    <property type="entry name" value="NAD(P)-binding Rossmann-like Domain"/>
    <property type="match status" value="1"/>
</dbReference>
<dbReference type="SUPFAM" id="SSF51735">
    <property type="entry name" value="NAD(P)-binding Rossmann-fold domains"/>
    <property type="match status" value="1"/>
</dbReference>
<dbReference type="AlphaFoldDB" id="A0A4Q7USX1"/>
<dbReference type="InterPro" id="IPR002347">
    <property type="entry name" value="SDR_fam"/>
</dbReference>
<dbReference type="EMBL" id="SHKL01000001">
    <property type="protein sequence ID" value="RZT84977.1"/>
    <property type="molecule type" value="Genomic_DNA"/>
</dbReference>